<dbReference type="InterPro" id="IPR036388">
    <property type="entry name" value="WH-like_DNA-bd_sf"/>
</dbReference>
<sequence>MARSAIDSVTGSAWQAVDTLVREVKEKIATGIWPPGYRLPPERDLAADLGVARNTLRRGLKQLEGEGHIERHVGRGSFVAEQRSDRDLSIEALIARAIDASPADIIEIRVLLEPWAASLAAMRASAQDLVTIRECVEKCQQVTDLSAFAYWDAKFHEAIIASTGNRLLECLFAVVTMSRRQAGWKALDHRPEMLALRPGFEEEHRELYNAISERNMSQAANVARTHLRSVRNAIEGTEASSGDR</sequence>
<feature type="domain" description="HTH gntR-type" evidence="4">
    <location>
        <begin position="14"/>
        <end position="82"/>
    </location>
</feature>
<dbReference type="PANTHER" id="PTHR43537">
    <property type="entry name" value="TRANSCRIPTIONAL REGULATOR, GNTR FAMILY"/>
    <property type="match status" value="1"/>
</dbReference>
<dbReference type="InterPro" id="IPR036390">
    <property type="entry name" value="WH_DNA-bd_sf"/>
</dbReference>
<dbReference type="KEGG" id="sch:Sphch_3220"/>
<dbReference type="PROSITE" id="PS50949">
    <property type="entry name" value="HTH_GNTR"/>
    <property type="match status" value="1"/>
</dbReference>
<keyword evidence="1" id="KW-0805">Transcription regulation</keyword>
<evidence type="ECO:0000313" key="5">
    <source>
        <dbReference type="EMBL" id="AEG50831.1"/>
    </source>
</evidence>
<dbReference type="AlphaFoldDB" id="F6F319"/>
<organism evidence="5 6">
    <name type="scientific">Sphingobium chlorophenolicum L-1</name>
    <dbReference type="NCBI Taxonomy" id="690566"/>
    <lineage>
        <taxon>Bacteria</taxon>
        <taxon>Pseudomonadati</taxon>
        <taxon>Pseudomonadota</taxon>
        <taxon>Alphaproteobacteria</taxon>
        <taxon>Sphingomonadales</taxon>
        <taxon>Sphingomonadaceae</taxon>
        <taxon>Sphingobium</taxon>
    </lineage>
</organism>
<dbReference type="Proteomes" id="UP000007150">
    <property type="component" value="Chromosome 2"/>
</dbReference>
<gene>
    <name evidence="5" type="ORF">Sphch_3220</name>
</gene>
<name>F6F319_SPHCR</name>
<evidence type="ECO:0000259" key="4">
    <source>
        <dbReference type="PROSITE" id="PS50949"/>
    </source>
</evidence>
<dbReference type="InterPro" id="IPR000524">
    <property type="entry name" value="Tscrpt_reg_HTH_GntR"/>
</dbReference>
<dbReference type="Gene3D" id="1.10.10.10">
    <property type="entry name" value="Winged helix-like DNA-binding domain superfamily/Winged helix DNA-binding domain"/>
    <property type="match status" value="1"/>
</dbReference>
<dbReference type="GO" id="GO:0003700">
    <property type="term" value="F:DNA-binding transcription factor activity"/>
    <property type="evidence" value="ECO:0007669"/>
    <property type="project" value="InterPro"/>
</dbReference>
<dbReference type="PRINTS" id="PR00035">
    <property type="entry name" value="HTHGNTR"/>
</dbReference>
<evidence type="ECO:0000313" key="6">
    <source>
        <dbReference type="Proteomes" id="UP000007150"/>
    </source>
</evidence>
<dbReference type="Pfam" id="PF00392">
    <property type="entry name" value="GntR"/>
    <property type="match status" value="1"/>
</dbReference>
<dbReference type="SUPFAM" id="SSF46785">
    <property type="entry name" value="Winged helix' DNA-binding domain"/>
    <property type="match status" value="1"/>
</dbReference>
<dbReference type="SUPFAM" id="SSF48008">
    <property type="entry name" value="GntR ligand-binding domain-like"/>
    <property type="match status" value="1"/>
</dbReference>
<dbReference type="Gene3D" id="1.20.120.530">
    <property type="entry name" value="GntR ligand-binding domain-like"/>
    <property type="match status" value="1"/>
</dbReference>
<dbReference type="SMART" id="SM00895">
    <property type="entry name" value="FCD"/>
    <property type="match status" value="1"/>
</dbReference>
<reference evidence="5 6" key="1">
    <citation type="submission" date="2011-05" db="EMBL/GenBank/DDBJ databases">
        <title>Complete sequence of chromosome 2 of Sphingobium chlorophenolicum L-1.</title>
        <authorList>
            <consortium name="US DOE Joint Genome Institute"/>
            <person name="Lucas S."/>
            <person name="Han J."/>
            <person name="Lapidus A."/>
            <person name="Cheng J.-F."/>
            <person name="Goodwin L."/>
            <person name="Pitluck S."/>
            <person name="Peters L."/>
            <person name="Daligault H."/>
            <person name="Han C."/>
            <person name="Tapia R."/>
            <person name="Land M."/>
            <person name="Hauser L."/>
            <person name="Kyrpides N."/>
            <person name="Ivanova N."/>
            <person name="Pagani I."/>
            <person name="Turner P."/>
            <person name="Copley S."/>
            <person name="Woyke T."/>
        </authorList>
    </citation>
    <scope>NUCLEOTIDE SEQUENCE [LARGE SCALE GENOMIC DNA]</scope>
    <source>
        <strain evidence="5 6">L-1</strain>
    </source>
</reference>
<dbReference type="CDD" id="cd07377">
    <property type="entry name" value="WHTH_GntR"/>
    <property type="match status" value="1"/>
</dbReference>
<dbReference type="PANTHER" id="PTHR43537:SF5">
    <property type="entry name" value="UXU OPERON TRANSCRIPTIONAL REGULATOR"/>
    <property type="match status" value="1"/>
</dbReference>
<keyword evidence="6" id="KW-1185">Reference proteome</keyword>
<proteinExistence type="predicted"/>
<dbReference type="SMART" id="SM00345">
    <property type="entry name" value="HTH_GNTR"/>
    <property type="match status" value="1"/>
</dbReference>
<dbReference type="EMBL" id="CP002799">
    <property type="protein sequence ID" value="AEG50831.1"/>
    <property type="molecule type" value="Genomic_DNA"/>
</dbReference>
<protein>
    <submittedName>
        <fullName evidence="5">GntR domain protein</fullName>
    </submittedName>
</protein>
<dbReference type="GO" id="GO:0003677">
    <property type="term" value="F:DNA binding"/>
    <property type="evidence" value="ECO:0007669"/>
    <property type="project" value="UniProtKB-KW"/>
</dbReference>
<evidence type="ECO:0000256" key="1">
    <source>
        <dbReference type="ARBA" id="ARBA00023015"/>
    </source>
</evidence>
<dbReference type="HOGENOM" id="CLU_017584_9_5_5"/>
<dbReference type="InterPro" id="IPR008920">
    <property type="entry name" value="TF_FadR/GntR_C"/>
</dbReference>
<keyword evidence="2" id="KW-0238">DNA-binding</keyword>
<dbReference type="Pfam" id="PF07729">
    <property type="entry name" value="FCD"/>
    <property type="match status" value="1"/>
</dbReference>
<evidence type="ECO:0000256" key="3">
    <source>
        <dbReference type="ARBA" id="ARBA00023163"/>
    </source>
</evidence>
<dbReference type="STRING" id="690566.Sphch_3220"/>
<evidence type="ECO:0000256" key="2">
    <source>
        <dbReference type="ARBA" id="ARBA00023125"/>
    </source>
</evidence>
<accession>F6F319</accession>
<keyword evidence="3" id="KW-0804">Transcription</keyword>
<dbReference type="InterPro" id="IPR011711">
    <property type="entry name" value="GntR_C"/>
</dbReference>